<dbReference type="Proteomes" id="UP000887574">
    <property type="component" value="Unplaced"/>
</dbReference>
<feature type="domain" description="SEC7" evidence="1">
    <location>
        <begin position="46"/>
        <end position="98"/>
    </location>
</feature>
<evidence type="ECO:0000313" key="3">
    <source>
        <dbReference type="WBParaSite" id="jg14100"/>
    </source>
</evidence>
<sequence>MQPAKIEAFQVVLGLQCQLGVLNYPQIQKQLPDWPFTYSPYKRALEFLIDDTSLKVSHEFLALFNFAGKRLDTALREFLDHVQLAGESSDRARLLAHFPVATRSAIPLCLVVRMKFMLSLVPHFVEY</sequence>
<reference evidence="3" key="1">
    <citation type="submission" date="2022-11" db="UniProtKB">
        <authorList>
            <consortium name="WormBaseParasite"/>
        </authorList>
    </citation>
    <scope>IDENTIFICATION</scope>
</reference>
<dbReference type="Pfam" id="PF01369">
    <property type="entry name" value="Sec7"/>
    <property type="match status" value="1"/>
</dbReference>
<dbReference type="WBParaSite" id="jg14100">
    <property type="protein sequence ID" value="jg14100"/>
    <property type="gene ID" value="jg14100"/>
</dbReference>
<keyword evidence="2" id="KW-1185">Reference proteome</keyword>
<evidence type="ECO:0000313" key="2">
    <source>
        <dbReference type="Proteomes" id="UP000887574"/>
    </source>
</evidence>
<name>A0A915D093_9BILA</name>
<evidence type="ECO:0000259" key="1">
    <source>
        <dbReference type="Pfam" id="PF01369"/>
    </source>
</evidence>
<accession>A0A915D093</accession>
<protein>
    <submittedName>
        <fullName evidence="3">SEC7 domain-containing protein</fullName>
    </submittedName>
</protein>
<dbReference type="SUPFAM" id="SSF48425">
    <property type="entry name" value="Sec7 domain"/>
    <property type="match status" value="1"/>
</dbReference>
<proteinExistence type="predicted"/>
<dbReference type="InterPro" id="IPR035999">
    <property type="entry name" value="Sec7_dom_sf"/>
</dbReference>
<dbReference type="InterPro" id="IPR000904">
    <property type="entry name" value="Sec7_dom"/>
</dbReference>
<organism evidence="2 3">
    <name type="scientific">Ditylenchus dipsaci</name>
    <dbReference type="NCBI Taxonomy" id="166011"/>
    <lineage>
        <taxon>Eukaryota</taxon>
        <taxon>Metazoa</taxon>
        <taxon>Ecdysozoa</taxon>
        <taxon>Nematoda</taxon>
        <taxon>Chromadorea</taxon>
        <taxon>Rhabditida</taxon>
        <taxon>Tylenchina</taxon>
        <taxon>Tylenchomorpha</taxon>
        <taxon>Sphaerularioidea</taxon>
        <taxon>Anguinidae</taxon>
        <taxon>Anguininae</taxon>
        <taxon>Ditylenchus</taxon>
    </lineage>
</organism>
<dbReference type="GO" id="GO:0032012">
    <property type="term" value="P:regulation of ARF protein signal transduction"/>
    <property type="evidence" value="ECO:0007669"/>
    <property type="project" value="InterPro"/>
</dbReference>
<dbReference type="GO" id="GO:0005085">
    <property type="term" value="F:guanyl-nucleotide exchange factor activity"/>
    <property type="evidence" value="ECO:0007669"/>
    <property type="project" value="InterPro"/>
</dbReference>
<dbReference type="AlphaFoldDB" id="A0A915D093"/>